<evidence type="ECO:0000313" key="1">
    <source>
        <dbReference type="EMBL" id="CAI9714886.1"/>
    </source>
</evidence>
<gene>
    <name evidence="1" type="ORF">OCTVUL_1B029329</name>
</gene>
<evidence type="ECO:0000313" key="2">
    <source>
        <dbReference type="Proteomes" id="UP001162480"/>
    </source>
</evidence>
<keyword evidence="2" id="KW-1185">Reference proteome</keyword>
<sequence length="71" mass="7917">MNSAPCDFQVSLSLNFSQEFSHATGKIDFRHDDSTAMEFKESQDYHNNVLEWALKSDKVIAVVAAVAVIVI</sequence>
<organism evidence="1 2">
    <name type="scientific">Octopus vulgaris</name>
    <name type="common">Common octopus</name>
    <dbReference type="NCBI Taxonomy" id="6645"/>
    <lineage>
        <taxon>Eukaryota</taxon>
        <taxon>Metazoa</taxon>
        <taxon>Spiralia</taxon>
        <taxon>Lophotrochozoa</taxon>
        <taxon>Mollusca</taxon>
        <taxon>Cephalopoda</taxon>
        <taxon>Coleoidea</taxon>
        <taxon>Octopodiformes</taxon>
        <taxon>Octopoda</taxon>
        <taxon>Incirrata</taxon>
        <taxon>Octopodidae</taxon>
        <taxon>Octopus</taxon>
    </lineage>
</organism>
<proteinExistence type="predicted"/>
<reference evidence="1" key="1">
    <citation type="submission" date="2023-08" db="EMBL/GenBank/DDBJ databases">
        <authorList>
            <person name="Alioto T."/>
            <person name="Alioto T."/>
            <person name="Gomez Garrido J."/>
        </authorList>
    </citation>
    <scope>NUCLEOTIDE SEQUENCE</scope>
</reference>
<accession>A0AA36AF02</accession>
<dbReference type="Proteomes" id="UP001162480">
    <property type="component" value="Chromosome 1"/>
</dbReference>
<name>A0AA36AF02_OCTVU</name>
<dbReference type="EMBL" id="OX597814">
    <property type="protein sequence ID" value="CAI9714886.1"/>
    <property type="molecule type" value="Genomic_DNA"/>
</dbReference>
<protein>
    <submittedName>
        <fullName evidence="1">Uncharacterized protein</fullName>
    </submittedName>
</protein>
<dbReference type="AlphaFoldDB" id="A0AA36AF02"/>